<dbReference type="AlphaFoldDB" id="A0A8H7Z5M7"/>
<sequence length="73" mass="7647">MNSVIARHSILRATTPLRSQSIRRSQLSALSRLLSTLAVLEQRDGKIQGSSLSAITAAQKLGGSVTAFVAGVV</sequence>
<evidence type="ECO:0000313" key="1">
    <source>
        <dbReference type="EMBL" id="KAG5302573.1"/>
    </source>
</evidence>
<proteinExistence type="predicted"/>
<dbReference type="VEuPathDB" id="FungiDB:I7I52_00258"/>
<dbReference type="EMBL" id="JAEVHI010000001">
    <property type="protein sequence ID" value="KAG5302573.1"/>
    <property type="molecule type" value="Genomic_DNA"/>
</dbReference>
<reference evidence="1 2" key="1">
    <citation type="submission" date="2021-01" db="EMBL/GenBank/DDBJ databases">
        <title>Chromosome-level genome assembly of a human fungal pathogen reveals clustering of transcriptionally co-regulated genes.</title>
        <authorList>
            <person name="Voorhies M."/>
            <person name="Cohen S."/>
            <person name="Shea T.P."/>
            <person name="Petrus S."/>
            <person name="Munoz J.F."/>
            <person name="Poplawski S."/>
            <person name="Goldman W.E."/>
            <person name="Michael T."/>
            <person name="Cuomo C.A."/>
            <person name="Sil A."/>
            <person name="Beyhan S."/>
        </authorList>
    </citation>
    <scope>NUCLEOTIDE SEQUENCE [LARGE SCALE GENOMIC DNA]</scope>
    <source>
        <strain evidence="1 2">G184AR</strain>
    </source>
</reference>
<comment type="caution">
    <text evidence="1">The sequence shown here is derived from an EMBL/GenBank/DDBJ whole genome shotgun (WGS) entry which is preliminary data.</text>
</comment>
<gene>
    <name evidence="1" type="ORF">I7I52_00258</name>
</gene>
<dbReference type="InterPro" id="IPR014729">
    <property type="entry name" value="Rossmann-like_a/b/a_fold"/>
</dbReference>
<dbReference type="Proteomes" id="UP000670092">
    <property type="component" value="Unassembled WGS sequence"/>
</dbReference>
<dbReference type="SUPFAM" id="SSF52402">
    <property type="entry name" value="Adenine nucleotide alpha hydrolases-like"/>
    <property type="match status" value="1"/>
</dbReference>
<accession>A0A8H7Z5M7</accession>
<dbReference type="Gene3D" id="3.40.50.620">
    <property type="entry name" value="HUPs"/>
    <property type="match status" value="1"/>
</dbReference>
<dbReference type="OrthoDB" id="1715808at2759"/>
<protein>
    <submittedName>
        <fullName evidence="1">Electron transfer flavoprotein alpha-subunit</fullName>
    </submittedName>
</protein>
<evidence type="ECO:0000313" key="2">
    <source>
        <dbReference type="Proteomes" id="UP000670092"/>
    </source>
</evidence>
<name>A0A8H7Z5M7_AJECA</name>
<organism evidence="1 2">
    <name type="scientific">Ajellomyces capsulatus</name>
    <name type="common">Darling's disease fungus</name>
    <name type="synonym">Histoplasma capsulatum</name>
    <dbReference type="NCBI Taxonomy" id="5037"/>
    <lineage>
        <taxon>Eukaryota</taxon>
        <taxon>Fungi</taxon>
        <taxon>Dikarya</taxon>
        <taxon>Ascomycota</taxon>
        <taxon>Pezizomycotina</taxon>
        <taxon>Eurotiomycetes</taxon>
        <taxon>Eurotiomycetidae</taxon>
        <taxon>Onygenales</taxon>
        <taxon>Ajellomycetaceae</taxon>
        <taxon>Histoplasma</taxon>
    </lineage>
</organism>